<feature type="compositionally biased region" description="Polar residues" evidence="1">
    <location>
        <begin position="442"/>
        <end position="464"/>
    </location>
</feature>
<dbReference type="VEuPathDB" id="FungiDB:ASPWEDRAFT_182542"/>
<dbReference type="RefSeq" id="XP_040691374.1">
    <property type="nucleotide sequence ID" value="XM_040831921.1"/>
</dbReference>
<evidence type="ECO:0000313" key="5">
    <source>
        <dbReference type="Proteomes" id="UP000184383"/>
    </source>
</evidence>
<dbReference type="EMBL" id="KV878211">
    <property type="protein sequence ID" value="OJJ37698.1"/>
    <property type="molecule type" value="Genomic_DNA"/>
</dbReference>
<feature type="region of interest" description="Disordered" evidence="1">
    <location>
        <begin position="242"/>
        <end position="261"/>
    </location>
</feature>
<proteinExistence type="predicted"/>
<dbReference type="Pfam" id="PF23395">
    <property type="entry name" value="SAM_6"/>
    <property type="match status" value="1"/>
</dbReference>
<protein>
    <submittedName>
        <fullName evidence="4">Uncharacterized protein</fullName>
    </submittedName>
</protein>
<dbReference type="Proteomes" id="UP000184383">
    <property type="component" value="Unassembled WGS sequence"/>
</dbReference>
<dbReference type="Pfam" id="PF23394">
    <property type="entry name" value="DUF7102"/>
    <property type="match status" value="1"/>
</dbReference>
<evidence type="ECO:0000313" key="4">
    <source>
        <dbReference type="EMBL" id="OJJ37698.1"/>
    </source>
</evidence>
<name>A0A1L9RS63_ASPWE</name>
<reference evidence="5" key="1">
    <citation type="journal article" date="2017" name="Genome Biol.">
        <title>Comparative genomics reveals high biological diversity and specific adaptations in the industrially and medically important fungal genus Aspergillus.</title>
        <authorList>
            <person name="de Vries R.P."/>
            <person name="Riley R."/>
            <person name="Wiebenga A."/>
            <person name="Aguilar-Osorio G."/>
            <person name="Amillis S."/>
            <person name="Uchima C.A."/>
            <person name="Anderluh G."/>
            <person name="Asadollahi M."/>
            <person name="Askin M."/>
            <person name="Barry K."/>
            <person name="Battaglia E."/>
            <person name="Bayram O."/>
            <person name="Benocci T."/>
            <person name="Braus-Stromeyer S.A."/>
            <person name="Caldana C."/>
            <person name="Canovas D."/>
            <person name="Cerqueira G.C."/>
            <person name="Chen F."/>
            <person name="Chen W."/>
            <person name="Choi C."/>
            <person name="Clum A."/>
            <person name="Dos Santos R.A."/>
            <person name="Damasio A.R."/>
            <person name="Diallinas G."/>
            <person name="Emri T."/>
            <person name="Fekete E."/>
            <person name="Flipphi M."/>
            <person name="Freyberg S."/>
            <person name="Gallo A."/>
            <person name="Gournas C."/>
            <person name="Habgood R."/>
            <person name="Hainaut M."/>
            <person name="Harispe M.L."/>
            <person name="Henrissat B."/>
            <person name="Hilden K.S."/>
            <person name="Hope R."/>
            <person name="Hossain A."/>
            <person name="Karabika E."/>
            <person name="Karaffa L."/>
            <person name="Karanyi Z."/>
            <person name="Krasevec N."/>
            <person name="Kuo A."/>
            <person name="Kusch H."/>
            <person name="LaButti K."/>
            <person name="Lagendijk E.L."/>
            <person name="Lapidus A."/>
            <person name="Levasseur A."/>
            <person name="Lindquist E."/>
            <person name="Lipzen A."/>
            <person name="Logrieco A.F."/>
            <person name="MacCabe A."/>
            <person name="Maekelae M.R."/>
            <person name="Malavazi I."/>
            <person name="Melin P."/>
            <person name="Meyer V."/>
            <person name="Mielnichuk N."/>
            <person name="Miskei M."/>
            <person name="Molnar A.P."/>
            <person name="Mule G."/>
            <person name="Ngan C.Y."/>
            <person name="Orejas M."/>
            <person name="Orosz E."/>
            <person name="Ouedraogo J.P."/>
            <person name="Overkamp K.M."/>
            <person name="Park H.-S."/>
            <person name="Perrone G."/>
            <person name="Piumi F."/>
            <person name="Punt P.J."/>
            <person name="Ram A.F."/>
            <person name="Ramon A."/>
            <person name="Rauscher S."/>
            <person name="Record E."/>
            <person name="Riano-Pachon D.M."/>
            <person name="Robert V."/>
            <person name="Roehrig J."/>
            <person name="Ruller R."/>
            <person name="Salamov A."/>
            <person name="Salih N.S."/>
            <person name="Samson R.A."/>
            <person name="Sandor E."/>
            <person name="Sanguinetti M."/>
            <person name="Schuetze T."/>
            <person name="Sepcic K."/>
            <person name="Shelest E."/>
            <person name="Sherlock G."/>
            <person name="Sophianopoulou V."/>
            <person name="Squina F.M."/>
            <person name="Sun H."/>
            <person name="Susca A."/>
            <person name="Todd R.B."/>
            <person name="Tsang A."/>
            <person name="Unkles S.E."/>
            <person name="van de Wiele N."/>
            <person name="van Rossen-Uffink D."/>
            <person name="Oliveira J.V."/>
            <person name="Vesth T.C."/>
            <person name="Visser J."/>
            <person name="Yu J.-H."/>
            <person name="Zhou M."/>
            <person name="Andersen M.R."/>
            <person name="Archer D.B."/>
            <person name="Baker S.E."/>
            <person name="Benoit I."/>
            <person name="Brakhage A.A."/>
            <person name="Braus G.H."/>
            <person name="Fischer R."/>
            <person name="Frisvad J.C."/>
            <person name="Goldman G.H."/>
            <person name="Houbraken J."/>
            <person name="Oakley B."/>
            <person name="Pocsi I."/>
            <person name="Scazzocchio C."/>
            <person name="Seiboth B."/>
            <person name="vanKuyk P.A."/>
            <person name="Wortman J."/>
            <person name="Dyer P.S."/>
            <person name="Grigoriev I.V."/>
        </authorList>
    </citation>
    <scope>NUCLEOTIDE SEQUENCE [LARGE SCALE GENOMIC DNA]</scope>
    <source>
        <strain evidence="5">DTO 134E9</strain>
    </source>
</reference>
<dbReference type="InterPro" id="IPR055528">
    <property type="entry name" value="DUF7102"/>
</dbReference>
<dbReference type="InterPro" id="IPR057559">
    <property type="entry name" value="SAM_6"/>
</dbReference>
<feature type="compositionally biased region" description="Basic residues" evidence="1">
    <location>
        <begin position="483"/>
        <end position="495"/>
    </location>
</feature>
<feature type="domain" description="SAM-like" evidence="3">
    <location>
        <begin position="827"/>
        <end position="913"/>
    </location>
</feature>
<dbReference type="GeneID" id="63747769"/>
<evidence type="ECO:0000259" key="2">
    <source>
        <dbReference type="Pfam" id="PF23394"/>
    </source>
</evidence>
<organism evidence="4 5">
    <name type="scientific">Aspergillus wentii DTO 134E9</name>
    <dbReference type="NCBI Taxonomy" id="1073089"/>
    <lineage>
        <taxon>Eukaryota</taxon>
        <taxon>Fungi</taxon>
        <taxon>Dikarya</taxon>
        <taxon>Ascomycota</taxon>
        <taxon>Pezizomycotina</taxon>
        <taxon>Eurotiomycetes</taxon>
        <taxon>Eurotiomycetidae</taxon>
        <taxon>Eurotiales</taxon>
        <taxon>Aspergillaceae</taxon>
        <taxon>Aspergillus</taxon>
        <taxon>Aspergillus subgen. Cremei</taxon>
    </lineage>
</organism>
<evidence type="ECO:0000256" key="1">
    <source>
        <dbReference type="SAM" id="MobiDB-lite"/>
    </source>
</evidence>
<feature type="domain" description="DUF7102" evidence="2">
    <location>
        <begin position="609"/>
        <end position="797"/>
    </location>
</feature>
<gene>
    <name evidence="4" type="ORF">ASPWEDRAFT_182542</name>
</gene>
<dbReference type="AlphaFoldDB" id="A0A1L9RS63"/>
<feature type="region of interest" description="Disordered" evidence="1">
    <location>
        <begin position="433"/>
        <end position="511"/>
    </location>
</feature>
<evidence type="ECO:0000259" key="3">
    <source>
        <dbReference type="Pfam" id="PF23395"/>
    </source>
</evidence>
<accession>A0A1L9RS63</accession>
<dbReference type="OrthoDB" id="3647246at2759"/>
<keyword evidence="5" id="KW-1185">Reference proteome</keyword>
<sequence length="931" mass="104751">MEQQNKHEGPSLLEYARFHGIAADFTSANNALEYVNQIHEIASEDLTSHEENVATFESHLSTVQSRIEQDLRKEKLDLRKEDARFLSMIIRDVKAEQIDIDWDSLLPSFNRIRRLKVETPILHIDSDTDILSLKKPVSYDHDDIELPPAEKYPRDCQMDILDSFLGMADKTIGNMKMEKLDCTKDSLVMIQNARKCVDLSLGDIEEPLGTLLGSCQMKPLEPTFSPLVPWKFEEELHVNPSPITSPYMLPSPVSSDPLERSEQQSRTLKTAILASKSPAEHIDEQTKIVQFNGNEIQDTAHDQPCGWKSPGPFEGQARSEYTTDGPVYTDMTEENGKEIISLVSISPRRSPYVNRFTTGEDTDSHAIYVSGSQPAELQTQYKVEETPPQTLHIGQEEEKYQKEPFYEGVLTAEAPHPSTKNIGGVLMTSTPTEYTTRKQHRQTTIPSDNDTQLSELPSATQSQKIYPDMKRHLPPTHTETRQSPRRKKGKHKKAHSIPQKQRNPSGMKVTSVADDPFEGPEQSTAFTALGSLSAYMETRGIGPKPKVVGKSPYFSDNKSKAVTNKEKTPEDMIDGCIDQRKTDDLCHTMSKISTRQIPQCHRKGKEPPSLFLSTALFKTHLRVVRALEEMDTPPRLIYRDYDTNSQHGQAKIQCSSSIPRHDPPSEADIIVSPTTGIILTTSQAMTQLYLPGHKPYHPQMNSIQCVNSPLRERIISLALRYEQLYVFLCHSVPTTKKSQGKSAIPTADKRTLAALASLTVFCTSASAYSTIIPLVIPPPPETVAEWILALSYKHSFRLRDTGVESSKSIGFTPVNPGHKVRFELAGIENETRWEQFLRQAGLNPFAAQAILAVLREERKEELAMMHLRGDMLGHAERNVGGLGRFIEMPSMQRRQVFGELIGQRVLKRVEDIIDKDWHCDWALNFDANGGL</sequence>